<feature type="domain" description="Protein kinase" evidence="1">
    <location>
        <begin position="1"/>
        <end position="131"/>
    </location>
</feature>
<dbReference type="EMBL" id="JBFXLT010000036">
    <property type="protein sequence ID" value="KAL2813993.1"/>
    <property type="molecule type" value="Genomic_DNA"/>
</dbReference>
<gene>
    <name evidence="2" type="ORF">BJX63DRAFT_431630</name>
</gene>
<evidence type="ECO:0000313" key="2">
    <source>
        <dbReference type="EMBL" id="KAL2813993.1"/>
    </source>
</evidence>
<name>A0ABR4HES7_9EURO</name>
<dbReference type="InterPro" id="IPR011009">
    <property type="entry name" value="Kinase-like_dom_sf"/>
</dbReference>
<accession>A0ABR4HES7</accession>
<dbReference type="Gene3D" id="1.10.510.10">
    <property type="entry name" value="Transferase(Phosphotransferase) domain 1"/>
    <property type="match status" value="1"/>
</dbReference>
<reference evidence="2 3" key="1">
    <citation type="submission" date="2024-07" db="EMBL/GenBank/DDBJ databases">
        <title>Section-level genome sequencing and comparative genomics of Aspergillus sections Usti and Cavernicolus.</title>
        <authorList>
            <consortium name="Lawrence Berkeley National Laboratory"/>
            <person name="Nybo J.L."/>
            <person name="Vesth T.C."/>
            <person name="Theobald S."/>
            <person name="Frisvad J.C."/>
            <person name="Larsen T.O."/>
            <person name="Kjaerboelling I."/>
            <person name="Rothschild-Mancinelli K."/>
            <person name="Lyhne E.K."/>
            <person name="Kogle M.E."/>
            <person name="Barry K."/>
            <person name="Clum A."/>
            <person name="Na H."/>
            <person name="Ledsgaard L."/>
            <person name="Lin J."/>
            <person name="Lipzen A."/>
            <person name="Kuo A."/>
            <person name="Riley R."/>
            <person name="Mondo S."/>
            <person name="Labutti K."/>
            <person name="Haridas S."/>
            <person name="Pangalinan J."/>
            <person name="Salamov A.A."/>
            <person name="Simmons B.A."/>
            <person name="Magnuson J.K."/>
            <person name="Chen J."/>
            <person name="Drula E."/>
            <person name="Henrissat B."/>
            <person name="Wiebenga A."/>
            <person name="Lubbers R.J."/>
            <person name="Gomes A.C."/>
            <person name="Makela M.R."/>
            <person name="Stajich J."/>
            <person name="Grigoriev I.V."/>
            <person name="Mortensen U.H."/>
            <person name="De Vries R.P."/>
            <person name="Baker S.E."/>
            <person name="Andersen M.R."/>
        </authorList>
    </citation>
    <scope>NUCLEOTIDE SEQUENCE [LARGE SCALE GENOMIC DNA]</scope>
    <source>
        <strain evidence="2 3">CBS 588.65</strain>
    </source>
</reference>
<proteinExistence type="predicted"/>
<comment type="caution">
    <text evidence="2">The sequence shown here is derived from an EMBL/GenBank/DDBJ whole genome shotgun (WGS) entry which is preliminary data.</text>
</comment>
<organism evidence="2 3">
    <name type="scientific">Aspergillus granulosus</name>
    <dbReference type="NCBI Taxonomy" id="176169"/>
    <lineage>
        <taxon>Eukaryota</taxon>
        <taxon>Fungi</taxon>
        <taxon>Dikarya</taxon>
        <taxon>Ascomycota</taxon>
        <taxon>Pezizomycotina</taxon>
        <taxon>Eurotiomycetes</taxon>
        <taxon>Eurotiomycetidae</taxon>
        <taxon>Eurotiales</taxon>
        <taxon>Aspergillaceae</taxon>
        <taxon>Aspergillus</taxon>
        <taxon>Aspergillus subgen. Nidulantes</taxon>
    </lineage>
</organism>
<protein>
    <recommendedName>
        <fullName evidence="1">Protein kinase domain-containing protein</fullName>
    </recommendedName>
</protein>
<keyword evidence="3" id="KW-1185">Reference proteome</keyword>
<dbReference type="Proteomes" id="UP001610334">
    <property type="component" value="Unassembled WGS sequence"/>
</dbReference>
<evidence type="ECO:0000259" key="1">
    <source>
        <dbReference type="PROSITE" id="PS50011"/>
    </source>
</evidence>
<evidence type="ECO:0000313" key="3">
    <source>
        <dbReference type="Proteomes" id="UP001610334"/>
    </source>
</evidence>
<dbReference type="SUPFAM" id="SSF56112">
    <property type="entry name" value="Protein kinase-like (PK-like)"/>
    <property type="match status" value="1"/>
</dbReference>
<sequence>MSLISQPLDGSTTIGPTSKTLQFCAPEVDTEGARNKKSDIWSLGSVYLEILAVLKGRSREEIQKFFNEYGNEEVSYYMNPKVTKALLAKLNDPDSLDNPDNHAVDWITEMLGDEPKFRPDAKDLVKWTTRFPRNNMLRGMPCES</sequence>
<dbReference type="InterPro" id="IPR000719">
    <property type="entry name" value="Prot_kinase_dom"/>
</dbReference>
<dbReference type="PROSITE" id="PS50011">
    <property type="entry name" value="PROTEIN_KINASE_DOM"/>
    <property type="match status" value="1"/>
</dbReference>